<dbReference type="OrthoDB" id="4774349at2759"/>
<proteinExistence type="predicted"/>
<reference evidence="3" key="1">
    <citation type="journal article" date="2015" name="Genome Announc.">
        <title>Draft genome sequence of the cellulolytic fungus Chaetomium globosum.</title>
        <authorList>
            <person name="Cuomo C.A."/>
            <person name="Untereiner W.A."/>
            <person name="Ma L.-J."/>
            <person name="Grabherr M."/>
            <person name="Birren B.W."/>
        </authorList>
    </citation>
    <scope>NUCLEOTIDE SEQUENCE [LARGE SCALE GENOMIC DNA]</scope>
    <source>
        <strain evidence="3">ATCC 6205 / CBS 148.51 / DSM 1962 / NBRC 6347 / NRRL 1970</strain>
    </source>
</reference>
<evidence type="ECO:0000256" key="1">
    <source>
        <dbReference type="SAM" id="MobiDB-lite"/>
    </source>
</evidence>
<accession>Q2GYJ2</accession>
<dbReference type="EMBL" id="CH408033">
    <property type="protein sequence ID" value="EAQ85709.1"/>
    <property type="molecule type" value="Genomic_DNA"/>
</dbReference>
<evidence type="ECO:0000313" key="3">
    <source>
        <dbReference type="Proteomes" id="UP000001056"/>
    </source>
</evidence>
<evidence type="ECO:0000313" key="2">
    <source>
        <dbReference type="EMBL" id="EAQ85709.1"/>
    </source>
</evidence>
<protein>
    <submittedName>
        <fullName evidence="2">Uncharacterized protein</fullName>
    </submittedName>
</protein>
<dbReference type="InParanoid" id="Q2GYJ2"/>
<dbReference type="Proteomes" id="UP000001056">
    <property type="component" value="Unassembled WGS sequence"/>
</dbReference>
<keyword evidence="3" id="KW-1185">Reference proteome</keyword>
<dbReference type="VEuPathDB" id="FungiDB:CHGG_06962"/>
<organism evidence="2 3">
    <name type="scientific">Chaetomium globosum (strain ATCC 6205 / CBS 148.51 / DSM 1962 / NBRC 6347 / NRRL 1970)</name>
    <name type="common">Soil fungus</name>
    <dbReference type="NCBI Taxonomy" id="306901"/>
    <lineage>
        <taxon>Eukaryota</taxon>
        <taxon>Fungi</taxon>
        <taxon>Dikarya</taxon>
        <taxon>Ascomycota</taxon>
        <taxon>Pezizomycotina</taxon>
        <taxon>Sordariomycetes</taxon>
        <taxon>Sordariomycetidae</taxon>
        <taxon>Sordariales</taxon>
        <taxon>Chaetomiaceae</taxon>
        <taxon>Chaetomium</taxon>
    </lineage>
</organism>
<feature type="compositionally biased region" description="Acidic residues" evidence="1">
    <location>
        <begin position="1"/>
        <end position="16"/>
    </location>
</feature>
<dbReference type="RefSeq" id="XP_001224618.1">
    <property type="nucleotide sequence ID" value="XM_001224617.1"/>
</dbReference>
<dbReference type="GeneID" id="4394014"/>
<dbReference type="HOGENOM" id="CLU_980058_0_0_1"/>
<sequence length="284" mass="31911">MAEEQEYEADLEDDADGGIAPEDIVRETVGHWNTMRGRSRRSRNAGMYNLDTFIARWVENPRRAKQLADALLKHDVQAALESKNVVVKLAQGDDDSIASRIRHELKPLQLNPSFSEFKPEEQQATDPITVEDICKTEWLDKNLARAWPTLKQKAPTTVRLLSQVMQTQWEKDITTVQANDDFKSPIYLVVSILLGGFARNKASFLRDVLGLYLMANGTARRAIEVLNHVGIIPSYRTLNPLLNQMAASAKEGIKKVAHDPNAIVVYDNFNFKSRVRELAGGEGV</sequence>
<feature type="region of interest" description="Disordered" evidence="1">
    <location>
        <begin position="1"/>
        <end position="20"/>
    </location>
</feature>
<gene>
    <name evidence="2" type="ORF">CHGG_06962</name>
</gene>
<dbReference type="AlphaFoldDB" id="Q2GYJ2"/>
<name>Q2GYJ2_CHAGB</name>